<organism evidence="4">
    <name type="scientific">Ananas comosus var. bracteatus</name>
    <name type="common">red pineapple</name>
    <dbReference type="NCBI Taxonomy" id="296719"/>
    <lineage>
        <taxon>Eukaryota</taxon>
        <taxon>Viridiplantae</taxon>
        <taxon>Streptophyta</taxon>
        <taxon>Embryophyta</taxon>
        <taxon>Tracheophyta</taxon>
        <taxon>Spermatophyta</taxon>
        <taxon>Magnoliopsida</taxon>
        <taxon>Liliopsida</taxon>
        <taxon>Poales</taxon>
        <taxon>Bromeliaceae</taxon>
        <taxon>Bromelioideae</taxon>
        <taxon>Ananas</taxon>
    </lineage>
</organism>
<dbReference type="PANTHER" id="PTHR36015:SF6">
    <property type="entry name" value="HOLLIDAY JUNCTION RESOLVASE MOC1, CHLOROPLASTIC-RELATED"/>
    <property type="match status" value="1"/>
</dbReference>
<dbReference type="CDD" id="cd22992">
    <property type="entry name" value="MOC1"/>
    <property type="match status" value="1"/>
</dbReference>
<dbReference type="Pfam" id="PF21365">
    <property type="entry name" value="Glyco_hydro_31_3rd"/>
    <property type="match status" value="1"/>
</dbReference>
<proteinExistence type="predicted"/>
<protein>
    <recommendedName>
        <fullName evidence="3">Glycosyl hydrolase family 31 C-terminal domain-containing protein</fullName>
    </recommendedName>
</protein>
<evidence type="ECO:0000313" key="4">
    <source>
        <dbReference type="EMBL" id="CAD1839980.1"/>
    </source>
</evidence>
<dbReference type="InterPro" id="IPR013780">
    <property type="entry name" value="Glyco_hydro_b"/>
</dbReference>
<evidence type="ECO:0000256" key="1">
    <source>
        <dbReference type="SAM" id="MobiDB-lite"/>
    </source>
</evidence>
<dbReference type="SUPFAM" id="SSF51011">
    <property type="entry name" value="Glycosyl hydrolase domain"/>
    <property type="match status" value="1"/>
</dbReference>
<reference evidence="4" key="1">
    <citation type="submission" date="2020-07" db="EMBL/GenBank/DDBJ databases">
        <authorList>
            <person name="Lin J."/>
        </authorList>
    </citation>
    <scope>NUCLEOTIDE SEQUENCE</scope>
</reference>
<accession>A0A6V7QAA2</accession>
<feature type="domain" description="Glycosyl hydrolase family 31 C-terminal" evidence="3">
    <location>
        <begin position="62"/>
        <end position="111"/>
    </location>
</feature>
<dbReference type="Gene3D" id="2.60.40.1180">
    <property type="entry name" value="Golgi alpha-mannosidase II"/>
    <property type="match status" value="1"/>
</dbReference>
<dbReference type="EMBL" id="LR862134">
    <property type="protein sequence ID" value="CAD1839980.1"/>
    <property type="molecule type" value="Genomic_DNA"/>
</dbReference>
<name>A0A6V7QAA2_ANACO</name>
<dbReference type="InterPro" id="IPR048395">
    <property type="entry name" value="Glyco_hydro_31_C"/>
</dbReference>
<dbReference type="AlphaFoldDB" id="A0A6V7QAA2"/>
<gene>
    <name evidence="4" type="ORF">CB5_LOCUS23191</name>
</gene>
<keyword evidence="2" id="KW-1133">Transmembrane helix</keyword>
<dbReference type="PANTHER" id="PTHR36015">
    <property type="entry name" value="HOLLIDAY JUNCTION RESOLVASE MOC1, CHLOROPLASTIC-RELATED"/>
    <property type="match status" value="1"/>
</dbReference>
<evidence type="ECO:0000259" key="3">
    <source>
        <dbReference type="Pfam" id="PF21365"/>
    </source>
</evidence>
<keyword evidence="2" id="KW-0472">Membrane</keyword>
<dbReference type="InterPro" id="IPR045290">
    <property type="entry name" value="MOC1-like"/>
</dbReference>
<dbReference type="GO" id="GO:0008821">
    <property type="term" value="F:crossover junction DNA endonuclease activity"/>
    <property type="evidence" value="ECO:0007669"/>
    <property type="project" value="InterPro"/>
</dbReference>
<feature type="region of interest" description="Disordered" evidence="1">
    <location>
        <begin position="218"/>
        <end position="241"/>
    </location>
</feature>
<sequence length="433" mass="47484">MRWMELSAFSVVFRTHEGNKPSRNCQFYSNGSTLAHFARCAKIYKAWKFYRVQLVKEAAEKGLPVARHLFLHYPNDENVHKLTYEEFLIGSEILVVPVLDKGKNTVKAYFPLSSALSFPLHPSWFESPSALLPSPFSFSHEHSLLQLPIPTPPRPRHSPPPQTLLPHLLLIHRRRRSSSSASSAVNGAVNGAFRVRSAARVLEAQLKEEWLGSLSFPFPDNGRSPAPDSNGGGGGESGAEWVVGIDPDASGALALLKPDGSAFCAQVFDTPYLQVLVGKRVRKRLDARSIIHLLRSFGAPPGIKLNLLSREDIGNKPSSFSGTRAYIEQSNPFPKDGKQGWWSGGFTYGLWIGILVASGFSVVPVPSNLWKNYFGLSRSTSSKDDSRKAASVLFPDLASSLKRKKDHGRAEALLIAAYGKGLALVVESEPDAT</sequence>
<evidence type="ECO:0000256" key="2">
    <source>
        <dbReference type="SAM" id="Phobius"/>
    </source>
</evidence>
<keyword evidence="2" id="KW-0812">Transmembrane</keyword>
<feature type="transmembrane region" description="Helical" evidence="2">
    <location>
        <begin position="341"/>
        <end position="363"/>
    </location>
</feature>
<dbReference type="Gene3D" id="3.20.20.80">
    <property type="entry name" value="Glycosidases"/>
    <property type="match status" value="1"/>
</dbReference>